<evidence type="ECO:0000313" key="3">
    <source>
        <dbReference type="Proteomes" id="UP000595437"/>
    </source>
</evidence>
<name>A0A7T8QUJ0_CALRO</name>
<dbReference type="AlphaFoldDB" id="A0A7T8QUJ0"/>
<reference evidence="3" key="1">
    <citation type="submission" date="2021-01" db="EMBL/GenBank/DDBJ databases">
        <title>Caligus Genome Assembly.</title>
        <authorList>
            <person name="Gallardo-Escarate C."/>
        </authorList>
    </citation>
    <scope>NUCLEOTIDE SEQUENCE [LARGE SCALE GENOMIC DNA]</scope>
</reference>
<dbReference type="EMBL" id="CP045894">
    <property type="protein sequence ID" value="QQP55581.1"/>
    <property type="molecule type" value="Genomic_DNA"/>
</dbReference>
<dbReference type="OrthoDB" id="8065377at2759"/>
<protein>
    <submittedName>
        <fullName evidence="2">Ecdysone-induced protein E75a</fullName>
    </submittedName>
</protein>
<feature type="non-terminal residue" evidence="2">
    <location>
        <position position="1"/>
    </location>
</feature>
<dbReference type="Proteomes" id="UP000595437">
    <property type="component" value="Chromosome 5"/>
</dbReference>
<feature type="non-terminal residue" evidence="2">
    <location>
        <position position="70"/>
    </location>
</feature>
<organism evidence="2 3">
    <name type="scientific">Caligus rogercresseyi</name>
    <name type="common">Sea louse</name>
    <dbReference type="NCBI Taxonomy" id="217165"/>
    <lineage>
        <taxon>Eukaryota</taxon>
        <taxon>Metazoa</taxon>
        <taxon>Ecdysozoa</taxon>
        <taxon>Arthropoda</taxon>
        <taxon>Crustacea</taxon>
        <taxon>Multicrustacea</taxon>
        <taxon>Hexanauplia</taxon>
        <taxon>Copepoda</taxon>
        <taxon>Siphonostomatoida</taxon>
        <taxon>Caligidae</taxon>
        <taxon>Caligus</taxon>
    </lineage>
</organism>
<feature type="region of interest" description="Disordered" evidence="1">
    <location>
        <begin position="1"/>
        <end position="26"/>
    </location>
</feature>
<proteinExistence type="predicted"/>
<accession>A0A7T8QUJ0</accession>
<evidence type="ECO:0000256" key="1">
    <source>
        <dbReference type="SAM" id="MobiDB-lite"/>
    </source>
</evidence>
<sequence length="70" mass="7783">GKGQDPCGHAELPHEDSGSQVLTEMSDDSKIIEEIVRAHYDNCDYTRNKMEPFLARAKENPVYVPCTGMG</sequence>
<keyword evidence="3" id="KW-1185">Reference proteome</keyword>
<evidence type="ECO:0000313" key="2">
    <source>
        <dbReference type="EMBL" id="QQP55581.1"/>
    </source>
</evidence>
<gene>
    <name evidence="2" type="ORF">FKW44_008819</name>
</gene>